<dbReference type="InterPro" id="IPR021109">
    <property type="entry name" value="Peptidase_aspartic_dom_sf"/>
</dbReference>
<reference evidence="3 4" key="1">
    <citation type="submission" date="2020-04" db="EMBL/GenBank/DDBJ databases">
        <title>Perkinsus olseni comparative genomics.</title>
        <authorList>
            <person name="Bogema D.R."/>
        </authorList>
    </citation>
    <scope>NUCLEOTIDE SEQUENCE [LARGE SCALE GENOMIC DNA]</scope>
    <source>
        <strain evidence="3">ATCC PRA-31</strain>
    </source>
</reference>
<evidence type="ECO:0000256" key="1">
    <source>
        <dbReference type="SAM" id="Phobius"/>
    </source>
</evidence>
<gene>
    <name evidence="3" type="ORF">FOL46_005936</name>
</gene>
<accession>A0A7J6LNU0</accession>
<name>A0A7J6LNU0_PEROL</name>
<sequence>HHFFKDLINMIYLSCLILGVLFDLPYAQINSTNKDRHRVLNGGIIEVPVRNSSIEGSSTLKSITIFIDGQLLHPFIDTGAGWTLIPHLESFGSEACKKWSFGCISCKTSKCTTNKPKLLHVNYGICRAEFFVYDGLLEIQQHKIKNFRFGLMTSWKGCPAAHPPASIGLEPEWGHPGKKDHFVYQLVSAGAIDSAVASIALTRDTKLVTFGGGFRVPQVYFTSTSQDRWQVNMESLVVAGGGPSQASQYLFPVFPDKGPLYMDPTNGRELHQARVKSSFDQIYWYGKCKDFNLDALKDSTIGFGLQTSSVPYTARVRLSKLLFIVEEYCTFDLRATAEEQLDWDWLLGDAFFDSHYVQFFYDTKSIGLTERL</sequence>
<dbReference type="EMBL" id="JABANN010000370">
    <property type="protein sequence ID" value="KAF4660959.1"/>
    <property type="molecule type" value="Genomic_DNA"/>
</dbReference>
<keyword evidence="1" id="KW-0472">Membrane</keyword>
<dbReference type="InterPro" id="IPR033121">
    <property type="entry name" value="PEPTIDASE_A1"/>
</dbReference>
<dbReference type="AlphaFoldDB" id="A0A7J6LNU0"/>
<dbReference type="Pfam" id="PF00026">
    <property type="entry name" value="Asp"/>
    <property type="match status" value="1"/>
</dbReference>
<evidence type="ECO:0000313" key="3">
    <source>
        <dbReference type="EMBL" id="KAF4660959.1"/>
    </source>
</evidence>
<evidence type="ECO:0000313" key="4">
    <source>
        <dbReference type="Proteomes" id="UP000572268"/>
    </source>
</evidence>
<keyword evidence="1" id="KW-0812">Transmembrane</keyword>
<organism evidence="3 4">
    <name type="scientific">Perkinsus olseni</name>
    <name type="common">Perkinsus atlanticus</name>
    <dbReference type="NCBI Taxonomy" id="32597"/>
    <lineage>
        <taxon>Eukaryota</taxon>
        <taxon>Sar</taxon>
        <taxon>Alveolata</taxon>
        <taxon>Perkinsozoa</taxon>
        <taxon>Perkinsea</taxon>
        <taxon>Perkinsida</taxon>
        <taxon>Perkinsidae</taxon>
        <taxon>Perkinsus</taxon>
    </lineage>
</organism>
<keyword evidence="1" id="KW-1133">Transmembrane helix</keyword>
<dbReference type="Proteomes" id="UP000572268">
    <property type="component" value="Unassembled WGS sequence"/>
</dbReference>
<feature type="non-terminal residue" evidence="3">
    <location>
        <position position="372"/>
    </location>
</feature>
<proteinExistence type="predicted"/>
<feature type="transmembrane region" description="Helical" evidence="1">
    <location>
        <begin position="7"/>
        <end position="27"/>
    </location>
</feature>
<feature type="domain" description="Peptidase A1" evidence="2">
    <location>
        <begin position="63"/>
        <end position="369"/>
    </location>
</feature>
<dbReference type="SUPFAM" id="SSF50630">
    <property type="entry name" value="Acid proteases"/>
    <property type="match status" value="1"/>
</dbReference>
<evidence type="ECO:0000259" key="2">
    <source>
        <dbReference type="Pfam" id="PF00026"/>
    </source>
</evidence>
<protein>
    <recommendedName>
        <fullName evidence="2">Peptidase A1 domain-containing protein</fullName>
    </recommendedName>
</protein>
<comment type="caution">
    <text evidence="3">The sequence shown here is derived from an EMBL/GenBank/DDBJ whole genome shotgun (WGS) entry which is preliminary data.</text>
</comment>
<dbReference type="Gene3D" id="2.40.70.10">
    <property type="entry name" value="Acid Proteases"/>
    <property type="match status" value="2"/>
</dbReference>